<accession>A0A7W6Y4J2</accession>
<keyword evidence="5" id="KW-1185">Reference proteome</keyword>
<evidence type="ECO:0000313" key="3">
    <source>
        <dbReference type="EMBL" id="MBB4446919.1"/>
    </source>
</evidence>
<organism evidence="3 6">
    <name type="scientific">Aliirhizobium cellulosilyticum</name>
    <dbReference type="NCBI Taxonomy" id="393664"/>
    <lineage>
        <taxon>Bacteria</taxon>
        <taxon>Pseudomonadati</taxon>
        <taxon>Pseudomonadota</taxon>
        <taxon>Alphaproteobacteria</taxon>
        <taxon>Hyphomicrobiales</taxon>
        <taxon>Rhizobiaceae</taxon>
        <taxon>Aliirhizobium</taxon>
    </lineage>
</organism>
<dbReference type="RefSeq" id="WP_183824814.1">
    <property type="nucleotide sequence ID" value="NZ_JACIGW010000003.1"/>
</dbReference>
<dbReference type="Proteomes" id="UP000520770">
    <property type="component" value="Unassembled WGS sequence"/>
</dbReference>
<evidence type="ECO:0000313" key="1">
    <source>
        <dbReference type="EMBL" id="MBB4349490.1"/>
    </source>
</evidence>
<proteinExistence type="predicted"/>
<dbReference type="EMBL" id="JACIGW010000003">
    <property type="protein sequence ID" value="MBB4349490.1"/>
    <property type="molecule type" value="Genomic_DNA"/>
</dbReference>
<dbReference type="Proteomes" id="UP000524535">
    <property type="component" value="Unassembled WGS sequence"/>
</dbReference>
<dbReference type="EMBL" id="JACIGY010000003">
    <property type="protein sequence ID" value="MBB4412288.1"/>
    <property type="molecule type" value="Genomic_DNA"/>
</dbReference>
<dbReference type="AlphaFoldDB" id="A0A7W6Y4J2"/>
<dbReference type="EMBL" id="JACIHM010000003">
    <property type="protein sequence ID" value="MBB4446919.1"/>
    <property type="molecule type" value="Genomic_DNA"/>
</dbReference>
<evidence type="ECO:0000313" key="4">
    <source>
        <dbReference type="Proteomes" id="UP000520770"/>
    </source>
</evidence>
<comment type="caution">
    <text evidence="3">The sequence shown here is derived from an EMBL/GenBank/DDBJ whole genome shotgun (WGS) entry which is preliminary data.</text>
</comment>
<evidence type="ECO:0000313" key="5">
    <source>
        <dbReference type="Proteomes" id="UP000524535"/>
    </source>
</evidence>
<dbReference type="Proteomes" id="UP000576087">
    <property type="component" value="Unassembled WGS sequence"/>
</dbReference>
<evidence type="ECO:0000313" key="2">
    <source>
        <dbReference type="EMBL" id="MBB4412288.1"/>
    </source>
</evidence>
<evidence type="ECO:0000313" key="6">
    <source>
        <dbReference type="Proteomes" id="UP000576087"/>
    </source>
</evidence>
<gene>
    <name evidence="2" type="ORF">GGE31_002801</name>
    <name evidence="1" type="ORF">GGE33_003252</name>
    <name evidence="3" type="ORF">GGE35_002741</name>
</gene>
<name>A0A7W6Y4J2_9HYPH</name>
<reference evidence="4 5" key="1">
    <citation type="submission" date="2020-08" db="EMBL/GenBank/DDBJ databases">
        <title>Genomic Encyclopedia of Type Strains, Phase IV (KMG-V): Genome sequencing to study the core and pangenomes of soil and plant-associated prokaryotes.</title>
        <authorList>
            <person name="Whitman W."/>
        </authorList>
    </citation>
    <scope>NUCLEOTIDE SEQUENCE [LARGE SCALE GENOMIC DNA]</scope>
    <source>
        <strain evidence="2 5">SEMIA 444</strain>
        <strain evidence="1 4">SEMIA 448</strain>
        <strain evidence="3 6">SEMIA 452</strain>
    </source>
</reference>
<sequence>MARKNSGNDFINGLAHDDPYAGLYIGEPLENVLLDPIDDDERCEIFRGSFERRYRDNRIHPWRMKSRRTSL</sequence>
<protein>
    <submittedName>
        <fullName evidence="3">Uncharacterized protein</fullName>
    </submittedName>
</protein>